<feature type="active site" evidence="6">
    <location>
        <position position="35"/>
    </location>
</feature>
<reference evidence="10" key="1">
    <citation type="submission" date="2016-11" db="EMBL/GenBank/DDBJ databases">
        <authorList>
            <person name="Varghese N."/>
            <person name="Submissions S."/>
        </authorList>
    </citation>
    <scope>NUCLEOTIDE SEQUENCE [LARGE SCALE GENOMIC DNA]</scope>
    <source>
        <strain evidence="10">DSM 26884</strain>
    </source>
</reference>
<dbReference type="PROSITE" id="PS00761">
    <property type="entry name" value="SPASE_I_3"/>
    <property type="match status" value="1"/>
</dbReference>
<keyword evidence="5 7" id="KW-0378">Hydrolase</keyword>
<dbReference type="PANTHER" id="PTHR43390:SF1">
    <property type="entry name" value="CHLOROPLAST PROCESSING PEPTIDASE"/>
    <property type="match status" value="1"/>
</dbReference>
<evidence type="ECO:0000256" key="5">
    <source>
        <dbReference type="ARBA" id="ARBA00022801"/>
    </source>
</evidence>
<keyword evidence="7" id="KW-1133">Transmembrane helix</keyword>
<keyword evidence="10" id="KW-1185">Reference proteome</keyword>
<dbReference type="GO" id="GO:0006465">
    <property type="term" value="P:signal peptide processing"/>
    <property type="evidence" value="ECO:0007669"/>
    <property type="project" value="InterPro"/>
</dbReference>
<dbReference type="NCBIfam" id="TIGR02227">
    <property type="entry name" value="sigpep_I_bact"/>
    <property type="match status" value="1"/>
</dbReference>
<evidence type="ECO:0000256" key="7">
    <source>
        <dbReference type="RuleBase" id="RU362042"/>
    </source>
</evidence>
<dbReference type="InterPro" id="IPR019533">
    <property type="entry name" value="Peptidase_S26"/>
</dbReference>
<evidence type="ECO:0000256" key="6">
    <source>
        <dbReference type="PIRSR" id="PIRSR600223-1"/>
    </source>
</evidence>
<feature type="transmembrane region" description="Helical" evidence="7">
    <location>
        <begin position="7"/>
        <end position="25"/>
    </location>
</feature>
<evidence type="ECO:0000256" key="2">
    <source>
        <dbReference type="ARBA" id="ARBA00009370"/>
    </source>
</evidence>
<keyword evidence="7" id="KW-0812">Transmembrane</keyword>
<keyword evidence="7" id="KW-0472">Membrane</keyword>
<comment type="subcellular location">
    <subcellularLocation>
        <location evidence="7">Membrane</location>
        <topology evidence="7">Single-pass type II membrane protein</topology>
    </subcellularLocation>
</comment>
<dbReference type="Pfam" id="PF10502">
    <property type="entry name" value="Peptidase_S26"/>
    <property type="match status" value="1"/>
</dbReference>
<dbReference type="InterPro" id="IPR036286">
    <property type="entry name" value="LexA/Signal_pep-like_sf"/>
</dbReference>
<dbReference type="GO" id="GO:0016020">
    <property type="term" value="C:membrane"/>
    <property type="evidence" value="ECO:0007669"/>
    <property type="project" value="UniProtKB-SubCell"/>
</dbReference>
<sequence length="235" mass="27754">MRRIGWSAFGCFGLFQIYVFIRLYLVTSCVIPTYSMSPTLTAGDYIVVSLRIPGRREIKKDDVRSEHYIVQRREGTREVQKGDVAVFNFPYSKGEERMMMSFDLYFCKRCVATPGNTYCWQWNEGTDSVYLPHQGEVLVIDSANFSHYNRCIEYETGLMPKLMKDAVIHADTVMHNYRFKCNYYFMRGDNYADSYDSRFWGILPEDFILGVGLFTWFSKEPETGRIRWERMFKKL</sequence>
<dbReference type="eggNOG" id="COG0681">
    <property type="taxonomic scope" value="Bacteria"/>
</dbReference>
<dbReference type="InterPro" id="IPR019758">
    <property type="entry name" value="Pept_S26A_signal_pept_1_CS"/>
</dbReference>
<organism evidence="9 10">
    <name type="scientific">Bacteroides stercorirosoris</name>
    <dbReference type="NCBI Taxonomy" id="871324"/>
    <lineage>
        <taxon>Bacteria</taxon>
        <taxon>Pseudomonadati</taxon>
        <taxon>Bacteroidota</taxon>
        <taxon>Bacteroidia</taxon>
        <taxon>Bacteroidales</taxon>
        <taxon>Bacteroidaceae</taxon>
        <taxon>Bacteroides</taxon>
    </lineage>
</organism>
<feature type="domain" description="Peptidase S26" evidence="8">
    <location>
        <begin position="14"/>
        <end position="216"/>
    </location>
</feature>
<evidence type="ECO:0000313" key="9">
    <source>
        <dbReference type="EMBL" id="SHI32144.1"/>
    </source>
</evidence>
<dbReference type="Proteomes" id="UP000184192">
    <property type="component" value="Unassembled WGS sequence"/>
</dbReference>
<evidence type="ECO:0000256" key="3">
    <source>
        <dbReference type="ARBA" id="ARBA00013208"/>
    </source>
</evidence>
<dbReference type="GO" id="GO:0004252">
    <property type="term" value="F:serine-type endopeptidase activity"/>
    <property type="evidence" value="ECO:0007669"/>
    <property type="project" value="InterPro"/>
</dbReference>
<dbReference type="PANTHER" id="PTHR43390">
    <property type="entry name" value="SIGNAL PEPTIDASE I"/>
    <property type="match status" value="1"/>
</dbReference>
<keyword evidence="7" id="KW-0645">Protease</keyword>
<evidence type="ECO:0000259" key="8">
    <source>
        <dbReference type="Pfam" id="PF10502"/>
    </source>
</evidence>
<name>A0A1M6A6K8_9BACE</name>
<evidence type="ECO:0000313" key="10">
    <source>
        <dbReference type="Proteomes" id="UP000184192"/>
    </source>
</evidence>
<comment type="similarity">
    <text evidence="2 7">Belongs to the peptidase S26 family.</text>
</comment>
<dbReference type="InterPro" id="IPR000223">
    <property type="entry name" value="Pept_S26A_signal_pept_1"/>
</dbReference>
<comment type="catalytic activity">
    <reaction evidence="1 7">
        <text>Cleavage of hydrophobic, N-terminal signal or leader sequences from secreted and periplasmic proteins.</text>
        <dbReference type="EC" id="3.4.21.89"/>
    </reaction>
</comment>
<feature type="active site" evidence="6">
    <location>
        <position position="108"/>
    </location>
</feature>
<proteinExistence type="inferred from homology"/>
<dbReference type="EMBL" id="FQZN01000001">
    <property type="protein sequence ID" value="SHI32144.1"/>
    <property type="molecule type" value="Genomic_DNA"/>
</dbReference>
<dbReference type="CDD" id="cd06530">
    <property type="entry name" value="S26_SPase_I"/>
    <property type="match status" value="1"/>
</dbReference>
<accession>A0A1M6A6K8</accession>
<dbReference type="GO" id="GO:0009003">
    <property type="term" value="F:signal peptidase activity"/>
    <property type="evidence" value="ECO:0007669"/>
    <property type="project" value="UniProtKB-EC"/>
</dbReference>
<dbReference type="AlphaFoldDB" id="A0A1M6A6K8"/>
<gene>
    <name evidence="9" type="ORF">SAMN05444350_10181</name>
</gene>
<dbReference type="SUPFAM" id="SSF51306">
    <property type="entry name" value="LexA/Signal peptidase"/>
    <property type="match status" value="1"/>
</dbReference>
<dbReference type="PRINTS" id="PR00727">
    <property type="entry name" value="LEADERPTASE"/>
</dbReference>
<dbReference type="EC" id="3.4.21.89" evidence="3 7"/>
<evidence type="ECO:0000256" key="1">
    <source>
        <dbReference type="ARBA" id="ARBA00000677"/>
    </source>
</evidence>
<evidence type="ECO:0000256" key="4">
    <source>
        <dbReference type="ARBA" id="ARBA00019232"/>
    </source>
</evidence>
<dbReference type="Gene3D" id="2.10.109.10">
    <property type="entry name" value="Umud Fragment, subunit A"/>
    <property type="match status" value="1"/>
</dbReference>
<protein>
    <recommendedName>
        <fullName evidence="4 7">Signal peptidase I</fullName>
        <ecNumber evidence="3 7">3.4.21.89</ecNumber>
    </recommendedName>
</protein>